<reference evidence="2 3" key="1">
    <citation type="submission" date="2017-03" db="EMBL/GenBank/DDBJ databases">
        <title>Genomes of endolithic fungi from Antarctica.</title>
        <authorList>
            <person name="Coleine C."/>
            <person name="Masonjones S."/>
            <person name="Stajich J.E."/>
        </authorList>
    </citation>
    <scope>NUCLEOTIDE SEQUENCE [LARGE SCALE GENOMIC DNA]</scope>
    <source>
        <strain evidence="2 3">CCFEE 6314</strain>
    </source>
</reference>
<comment type="caution">
    <text evidence="2">The sequence shown here is derived from an EMBL/GenBank/DDBJ whole genome shotgun (WGS) entry which is preliminary data.</text>
</comment>
<dbReference type="AlphaFoldDB" id="A0A438N7D6"/>
<evidence type="ECO:0000313" key="2">
    <source>
        <dbReference type="EMBL" id="RVX71664.1"/>
    </source>
</evidence>
<gene>
    <name evidence="2" type="ORF">B0A52_03848</name>
</gene>
<dbReference type="InterPro" id="IPR036291">
    <property type="entry name" value="NAD(P)-bd_dom_sf"/>
</dbReference>
<feature type="domain" description="Ketopantoate reductase N-terminal" evidence="1">
    <location>
        <begin position="9"/>
        <end position="85"/>
    </location>
</feature>
<protein>
    <recommendedName>
        <fullName evidence="1">Ketopantoate reductase N-terminal domain-containing protein</fullName>
    </recommendedName>
</protein>
<evidence type="ECO:0000259" key="1">
    <source>
        <dbReference type="Pfam" id="PF02558"/>
    </source>
</evidence>
<dbReference type="Gene3D" id="3.40.50.720">
    <property type="entry name" value="NAD(P)-binding Rossmann-like Domain"/>
    <property type="match status" value="1"/>
</dbReference>
<dbReference type="InterPro" id="IPR013332">
    <property type="entry name" value="KPR_N"/>
</dbReference>
<dbReference type="EMBL" id="NAJM01000016">
    <property type="protein sequence ID" value="RVX71664.1"/>
    <property type="molecule type" value="Genomic_DNA"/>
</dbReference>
<dbReference type="Pfam" id="PF02558">
    <property type="entry name" value="ApbA"/>
    <property type="match status" value="1"/>
</dbReference>
<dbReference type="OrthoDB" id="3753531at2759"/>
<name>A0A438N7D6_EXOME</name>
<proteinExistence type="predicted"/>
<dbReference type="SUPFAM" id="SSF51735">
    <property type="entry name" value="NAD(P)-binding Rossmann-fold domains"/>
    <property type="match status" value="1"/>
</dbReference>
<accession>A0A438N7D6</accession>
<evidence type="ECO:0000313" key="3">
    <source>
        <dbReference type="Proteomes" id="UP000288859"/>
    </source>
</evidence>
<dbReference type="VEuPathDB" id="FungiDB:PV10_08471"/>
<organism evidence="2 3">
    <name type="scientific">Exophiala mesophila</name>
    <name type="common">Black yeast-like fungus</name>
    <dbReference type="NCBI Taxonomy" id="212818"/>
    <lineage>
        <taxon>Eukaryota</taxon>
        <taxon>Fungi</taxon>
        <taxon>Dikarya</taxon>
        <taxon>Ascomycota</taxon>
        <taxon>Pezizomycotina</taxon>
        <taxon>Eurotiomycetes</taxon>
        <taxon>Chaetothyriomycetidae</taxon>
        <taxon>Chaetothyriales</taxon>
        <taxon>Herpotrichiellaceae</taxon>
        <taxon>Exophiala</taxon>
    </lineage>
</organism>
<sequence length="340" mass="36695">MGKYEDCRILIVGAGSMGIIMGYDLQLAGAQVTFLIRPHRVEALKHPQKLYSYDDHQLKIYTGYKYITSPAEIVGAAYDYIVITLDGAALRNEVGQKLTKTIGEAVQNTKTKVILGTVFINIRSWFLETSGLASDQVVSGQLITHIYPTNAVTLPVHPPTNEKLLAEADHAYTDCLGSGFTVSNSSAAGANDFAELWNASGVSTCDVVSQEQLSLTSTALFPLLAVCELLDWPNFQNFDTTGELWGLATAAVREIQGLSMHGTIGQQAAASTTEAGLAQVFAGIGSTMLPMDWPAFNRYHHGNKVNAQDRELLRAAIACGEAEGKSMSAVKELLHRVELA</sequence>
<dbReference type="Proteomes" id="UP000288859">
    <property type="component" value="Unassembled WGS sequence"/>
</dbReference>